<protein>
    <submittedName>
        <fullName evidence="2">Uncharacterized protein</fullName>
    </submittedName>
</protein>
<organism evidence="2 3">
    <name type="scientific">Pullulanibacillus camelliae</name>
    <dbReference type="NCBI Taxonomy" id="1707096"/>
    <lineage>
        <taxon>Bacteria</taxon>
        <taxon>Bacillati</taxon>
        <taxon>Bacillota</taxon>
        <taxon>Bacilli</taxon>
        <taxon>Bacillales</taxon>
        <taxon>Sporolactobacillaceae</taxon>
        <taxon>Pullulanibacillus</taxon>
    </lineage>
</organism>
<sequence length="191" mass="23605">MTFNQYQHDIMEKEHALNMVLKDFWDQFSSWNTWQFWVILAVLIFPLVLLYFFMDRKRLFEIFFFGYTVHILWTYVDIFLETHNYMIHTYMLTWILPYALNLTTSFLPVGFLLLYQYCTNHRKNFYLFTIILSFIFSVILAPLEKYIGLVELRNHFHFYYVFFIDIGIAFIAYWFTLFLRKYILHHSTKHP</sequence>
<keyword evidence="1" id="KW-1133">Transmembrane helix</keyword>
<dbReference type="Proteomes" id="UP000628775">
    <property type="component" value="Unassembled WGS sequence"/>
</dbReference>
<comment type="caution">
    <text evidence="2">The sequence shown here is derived from an EMBL/GenBank/DDBJ whole genome shotgun (WGS) entry which is preliminary data.</text>
</comment>
<reference evidence="2" key="1">
    <citation type="journal article" date="2014" name="Int. J. Syst. Evol. Microbiol.">
        <title>Complete genome sequence of Corynebacterium casei LMG S-19264T (=DSM 44701T), isolated from a smear-ripened cheese.</title>
        <authorList>
            <consortium name="US DOE Joint Genome Institute (JGI-PGF)"/>
            <person name="Walter F."/>
            <person name="Albersmeier A."/>
            <person name="Kalinowski J."/>
            <person name="Ruckert C."/>
        </authorList>
    </citation>
    <scope>NUCLEOTIDE SEQUENCE</scope>
    <source>
        <strain evidence="2">CGMCC 1.15371</strain>
    </source>
</reference>
<feature type="transmembrane region" description="Helical" evidence="1">
    <location>
        <begin position="59"/>
        <end position="76"/>
    </location>
</feature>
<feature type="transmembrane region" description="Helical" evidence="1">
    <location>
        <begin position="96"/>
        <end position="118"/>
    </location>
</feature>
<feature type="transmembrane region" description="Helical" evidence="1">
    <location>
        <begin position="158"/>
        <end position="179"/>
    </location>
</feature>
<evidence type="ECO:0000313" key="3">
    <source>
        <dbReference type="Proteomes" id="UP000628775"/>
    </source>
</evidence>
<evidence type="ECO:0000313" key="2">
    <source>
        <dbReference type="EMBL" id="GGE43249.1"/>
    </source>
</evidence>
<keyword evidence="3" id="KW-1185">Reference proteome</keyword>
<keyword evidence="1" id="KW-0812">Transmembrane</keyword>
<feature type="transmembrane region" description="Helical" evidence="1">
    <location>
        <begin position="34"/>
        <end position="52"/>
    </location>
</feature>
<accession>A0A8J2YHT4</accession>
<reference evidence="2" key="2">
    <citation type="submission" date="2020-09" db="EMBL/GenBank/DDBJ databases">
        <authorList>
            <person name="Sun Q."/>
            <person name="Zhou Y."/>
        </authorList>
    </citation>
    <scope>NUCLEOTIDE SEQUENCE</scope>
    <source>
        <strain evidence="2">CGMCC 1.15371</strain>
    </source>
</reference>
<proteinExistence type="predicted"/>
<dbReference type="EMBL" id="BMIR01000009">
    <property type="protein sequence ID" value="GGE43249.1"/>
    <property type="molecule type" value="Genomic_DNA"/>
</dbReference>
<dbReference type="AlphaFoldDB" id="A0A8J2YHT4"/>
<gene>
    <name evidence="2" type="ORF">GCM10011391_22590</name>
</gene>
<keyword evidence="1" id="KW-0472">Membrane</keyword>
<name>A0A8J2YHT4_9BACL</name>
<evidence type="ECO:0000256" key="1">
    <source>
        <dbReference type="SAM" id="Phobius"/>
    </source>
</evidence>
<dbReference type="RefSeq" id="WP_188693750.1">
    <property type="nucleotide sequence ID" value="NZ_BMIR01000009.1"/>
</dbReference>
<feature type="transmembrane region" description="Helical" evidence="1">
    <location>
        <begin position="125"/>
        <end position="143"/>
    </location>
</feature>